<dbReference type="AlphaFoldDB" id="A0A6M1RFT2"/>
<dbReference type="RefSeq" id="WP_165015842.1">
    <property type="nucleotide sequence ID" value="NZ_JAALDL010000012.1"/>
</dbReference>
<dbReference type="Pfam" id="PF22729">
    <property type="entry name" value="NCH3"/>
    <property type="match status" value="1"/>
</dbReference>
<protein>
    <recommendedName>
        <fullName evidence="1">NACHT C-terminal Helical domain-containing protein</fullName>
    </recommendedName>
</protein>
<gene>
    <name evidence="2" type="ORF">G5S52_16105</name>
</gene>
<dbReference type="InterPro" id="IPR054736">
    <property type="entry name" value="NCH3"/>
</dbReference>
<keyword evidence="3" id="KW-1185">Reference proteome</keyword>
<evidence type="ECO:0000313" key="3">
    <source>
        <dbReference type="Proteomes" id="UP000473008"/>
    </source>
</evidence>
<feature type="domain" description="NACHT C-terminal Helical" evidence="1">
    <location>
        <begin position="34"/>
        <end position="106"/>
    </location>
</feature>
<accession>A0A6M1RFT2</accession>
<proteinExistence type="predicted"/>
<sequence length="108" mass="12447">MSKIVIITNIIGLLILLAKSLPSIKYSILTFKEYKKLSKTKIDTREELYDAIIKLNGHSIFIKKLLYKVDNETFQVSGEWPSKDILVKSSGHYTSLLSQLDMRWRGID</sequence>
<organism evidence="2 3">
    <name type="scientific">Grimontia sedimenti</name>
    <dbReference type="NCBI Taxonomy" id="2711294"/>
    <lineage>
        <taxon>Bacteria</taxon>
        <taxon>Pseudomonadati</taxon>
        <taxon>Pseudomonadota</taxon>
        <taxon>Gammaproteobacteria</taxon>
        <taxon>Vibrionales</taxon>
        <taxon>Vibrionaceae</taxon>
        <taxon>Grimontia</taxon>
    </lineage>
</organism>
<name>A0A6M1RFT2_9GAMM</name>
<evidence type="ECO:0000313" key="2">
    <source>
        <dbReference type="EMBL" id="NGN99116.1"/>
    </source>
</evidence>
<dbReference type="EMBL" id="JAALDL010000012">
    <property type="protein sequence ID" value="NGN99116.1"/>
    <property type="molecule type" value="Genomic_DNA"/>
</dbReference>
<comment type="caution">
    <text evidence="2">The sequence shown here is derived from an EMBL/GenBank/DDBJ whole genome shotgun (WGS) entry which is preliminary data.</text>
</comment>
<evidence type="ECO:0000259" key="1">
    <source>
        <dbReference type="Pfam" id="PF22729"/>
    </source>
</evidence>
<dbReference type="Proteomes" id="UP000473008">
    <property type="component" value="Unassembled WGS sequence"/>
</dbReference>
<reference evidence="2 3" key="1">
    <citation type="submission" date="2020-02" db="EMBL/GenBank/DDBJ databases">
        <title>The draft genome of Grimontia sedimenta sp. nov., isolated from benthic sediments near coral reefs south of Kuwait.</title>
        <authorList>
            <person name="Mahmoud H.M."/>
            <person name="Jose L."/>
            <person name="Eapen S."/>
        </authorList>
    </citation>
    <scope>NUCLEOTIDE SEQUENCE [LARGE SCALE GENOMIC DNA]</scope>
    <source>
        <strain evidence="2 3">S25</strain>
    </source>
</reference>